<organism evidence="1">
    <name type="scientific">viral metagenome</name>
    <dbReference type="NCBI Taxonomy" id="1070528"/>
    <lineage>
        <taxon>unclassified sequences</taxon>
        <taxon>metagenomes</taxon>
        <taxon>organismal metagenomes</taxon>
    </lineage>
</organism>
<protein>
    <submittedName>
        <fullName evidence="1">Uncharacterized protein</fullName>
    </submittedName>
</protein>
<gene>
    <name evidence="1" type="ORF">MM171A00756_0007</name>
</gene>
<name>A0A6M3M5D1_9ZZZZ</name>
<sequence>MTYRYVLKWRKAPGEYISVEAWPRDRSLTTPEERGKPSFTIGKLEGTRNIMLWMMVEDLAGRFGSRKRGRLTRVELPPDDIGAVAKAYRVGLAAAALATIESEEAAENALRYITRATQEEIWFWASKFLGVVDEGIKRERVIEALSIISTAT</sequence>
<reference evidence="1" key="1">
    <citation type="submission" date="2020-03" db="EMBL/GenBank/DDBJ databases">
        <title>The deep terrestrial virosphere.</title>
        <authorList>
            <person name="Holmfeldt K."/>
            <person name="Nilsson E."/>
            <person name="Simone D."/>
            <person name="Lopez-Fernandez M."/>
            <person name="Wu X."/>
            <person name="de Brujin I."/>
            <person name="Lundin D."/>
            <person name="Andersson A."/>
            <person name="Bertilsson S."/>
            <person name="Dopson M."/>
        </authorList>
    </citation>
    <scope>NUCLEOTIDE SEQUENCE</scope>
    <source>
        <strain evidence="1">MM171A00756</strain>
    </source>
</reference>
<accession>A0A6M3M5D1</accession>
<proteinExistence type="predicted"/>
<dbReference type="AlphaFoldDB" id="A0A6M3M5D1"/>
<dbReference type="EMBL" id="MT143676">
    <property type="protein sequence ID" value="QJA99978.1"/>
    <property type="molecule type" value="Genomic_DNA"/>
</dbReference>
<evidence type="ECO:0000313" key="1">
    <source>
        <dbReference type="EMBL" id="QJA99978.1"/>
    </source>
</evidence>